<dbReference type="CDD" id="cd14686">
    <property type="entry name" value="bZIP"/>
    <property type="match status" value="1"/>
</dbReference>
<reference evidence="4" key="2">
    <citation type="journal article" date="2016" name="Genome Announc.">
        <title>Draft Genome Sequences of Two Novel Amoeba-Resistant Intranuclear Bacteria, 'Candidatus Berkiella cookevillensis' and 'Candidatus Berkiella aquae'.</title>
        <authorList>
            <person name="Mehari Y.T."/>
            <person name="Arivett B.A."/>
            <person name="Farone A.L."/>
            <person name="Gunderson J.H."/>
            <person name="Farone M.B."/>
        </authorList>
    </citation>
    <scope>NUCLEOTIDE SEQUENCE</scope>
    <source>
        <strain evidence="4">HT99</strain>
    </source>
</reference>
<sequence length="257" mass="28698">MSTQGPNDVLTGLYEDENPAFDSLATDVPLLFNDSALLPSSLGFYEASFSPFPSEGLYEPDTMALLFTHTTFEESAPEKKPEYTTQSSSTTFNHATVNSKESSEYSENSEYSDSDSDSEAIDSSYDLVKIRQIKKKILSAKKAILEYQIEKNDANTIENPSGRRKEINRISAGISRQKKTIFSLKQELKIMQLIKENIELRERVAKLEQAISAPNETMISQSLLLPQYQASQSPKTSKNIPLVPSPAKKRPRYSGGH</sequence>
<accession>A0A0Q9YWS8</accession>
<evidence type="ECO:0000259" key="2">
    <source>
        <dbReference type="Pfam" id="PF07716"/>
    </source>
</evidence>
<feature type="domain" description="BZIP" evidence="2">
    <location>
        <begin position="163"/>
        <end position="209"/>
    </location>
</feature>
<name>A0A0Q9YWS8_9GAMM</name>
<dbReference type="SUPFAM" id="SSF57959">
    <property type="entry name" value="Leucine zipper domain"/>
    <property type="match status" value="1"/>
</dbReference>
<dbReference type="EMBL" id="LKAJ01000006">
    <property type="protein sequence ID" value="KRG21159.1"/>
    <property type="molecule type" value="Genomic_DNA"/>
</dbReference>
<evidence type="ECO:0000313" key="4">
    <source>
        <dbReference type="EMBL" id="MCS5711173.1"/>
    </source>
</evidence>
<dbReference type="InterPro" id="IPR004827">
    <property type="entry name" value="bZIP"/>
</dbReference>
<protein>
    <submittedName>
        <fullName evidence="3">Basic region leucine zipper</fullName>
    </submittedName>
</protein>
<dbReference type="RefSeq" id="WP_075066342.1">
    <property type="nucleotide sequence ID" value="NZ_LKAJ02000001.1"/>
</dbReference>
<reference evidence="4" key="3">
    <citation type="submission" date="2021-06" db="EMBL/GenBank/DDBJ databases">
        <title>Genomic Description and Analysis of Intracellular Bacteria, Candidatus Berkiella cookevillensis and Candidatus Berkiella aquae.</title>
        <authorList>
            <person name="Kidane D.T."/>
            <person name="Mehari Y.T."/>
            <person name="Rice F.C."/>
            <person name="Arivett B.A."/>
            <person name="Farone A.L."/>
            <person name="Berk S.G."/>
            <person name="Farone M.B."/>
        </authorList>
    </citation>
    <scope>NUCLEOTIDE SEQUENCE</scope>
    <source>
        <strain evidence="4">HT99</strain>
    </source>
</reference>
<feature type="compositionally biased region" description="Polar residues" evidence="1">
    <location>
        <begin position="229"/>
        <end position="239"/>
    </location>
</feature>
<proteinExistence type="predicted"/>
<gene>
    <name evidence="4" type="ORF">HT99x_006990</name>
    <name evidence="3" type="ORF">HT99x_01715</name>
</gene>
<feature type="compositionally biased region" description="Acidic residues" evidence="1">
    <location>
        <begin position="110"/>
        <end position="119"/>
    </location>
</feature>
<comment type="caution">
    <text evidence="3">The sequence shown here is derived from an EMBL/GenBank/DDBJ whole genome shotgun (WGS) entry which is preliminary data.</text>
</comment>
<dbReference type="InterPro" id="IPR046347">
    <property type="entry name" value="bZIP_sf"/>
</dbReference>
<dbReference type="Pfam" id="PF07716">
    <property type="entry name" value="bZIP_2"/>
    <property type="match status" value="1"/>
</dbReference>
<keyword evidence="5" id="KW-1185">Reference proteome</keyword>
<dbReference type="Proteomes" id="UP000051497">
    <property type="component" value="Unassembled WGS sequence"/>
</dbReference>
<organism evidence="3">
    <name type="scientific">Candidatus Berkiella aquae</name>
    <dbReference type="NCBI Taxonomy" id="295108"/>
    <lineage>
        <taxon>Bacteria</taxon>
        <taxon>Pseudomonadati</taxon>
        <taxon>Pseudomonadota</taxon>
        <taxon>Gammaproteobacteria</taxon>
        <taxon>Candidatus Berkiellales</taxon>
        <taxon>Candidatus Berkiellaceae</taxon>
        <taxon>Candidatus Berkiella</taxon>
    </lineage>
</organism>
<dbReference type="AlphaFoldDB" id="A0A0Q9YWS8"/>
<feature type="compositionally biased region" description="Basic residues" evidence="1">
    <location>
        <begin position="247"/>
        <end position="257"/>
    </location>
</feature>
<feature type="compositionally biased region" description="Polar residues" evidence="1">
    <location>
        <begin position="83"/>
        <end position="98"/>
    </location>
</feature>
<dbReference type="GO" id="GO:0003700">
    <property type="term" value="F:DNA-binding transcription factor activity"/>
    <property type="evidence" value="ECO:0007669"/>
    <property type="project" value="InterPro"/>
</dbReference>
<evidence type="ECO:0000313" key="5">
    <source>
        <dbReference type="Proteomes" id="UP000051497"/>
    </source>
</evidence>
<reference evidence="3" key="1">
    <citation type="submission" date="2015-09" db="EMBL/GenBank/DDBJ databases">
        <title>Draft Genome Sequences of Two Novel Amoeba-resistant Intranuclear Bacteria, Candidatus Berkiella cookevillensis and Candidatus Berkiella aquae.</title>
        <authorList>
            <person name="Mehari Y.T."/>
            <person name="Arivett B.A."/>
            <person name="Farone A.L."/>
            <person name="Gunderson J.H."/>
            <person name="Farone M.B."/>
        </authorList>
    </citation>
    <scope>NUCLEOTIDE SEQUENCE [LARGE SCALE GENOMIC DNA]</scope>
    <source>
        <strain evidence="3">HT99</strain>
    </source>
</reference>
<dbReference type="EMBL" id="LKAJ02000001">
    <property type="protein sequence ID" value="MCS5711173.1"/>
    <property type="molecule type" value="Genomic_DNA"/>
</dbReference>
<evidence type="ECO:0000313" key="3">
    <source>
        <dbReference type="EMBL" id="KRG21159.1"/>
    </source>
</evidence>
<feature type="region of interest" description="Disordered" evidence="1">
    <location>
        <begin position="229"/>
        <end position="257"/>
    </location>
</feature>
<evidence type="ECO:0000256" key="1">
    <source>
        <dbReference type="SAM" id="MobiDB-lite"/>
    </source>
</evidence>
<feature type="region of interest" description="Disordered" evidence="1">
    <location>
        <begin position="73"/>
        <end position="119"/>
    </location>
</feature>